<gene>
    <name evidence="1" type="ordered locus">CJJ81176_0854</name>
</gene>
<dbReference type="HOGENOM" id="CLU_054536_0_0_7"/>
<accession>A0A0H3PHG6</accession>
<sequence>MQISNLGELLNATLIHEGSVLSVEGFAINLNELKAGFAFFNNNKKEITQAVKKGAYAIITENDITIEDKDIFYFRVENLEQALVRFLRFFCEDKECEFLLFKSYELSLCKAFYFNILKGNIFADFEKLIKAKKGEIFCYCEENYLNKLCAYSHSLKDANFTLLSRSSFFFTTLICENLYFKNLNLPFFYANSFAKIISFLKEKNQKIIFDFNKIDDFKIYFIDDKFEITPFGSSSQAFIVSNNQNTFEFWKEKFKNIKDFKIASKNSLFCDFSYNQLSDLRKLKNFKYCLILENYDIFEQEFENKENQTPSLF</sequence>
<dbReference type="Proteomes" id="UP000000646">
    <property type="component" value="Chromosome"/>
</dbReference>
<dbReference type="RefSeq" id="WP_002868812.1">
    <property type="nucleotide sequence ID" value="NC_008787.1"/>
</dbReference>
<reference evidence="2" key="1">
    <citation type="submission" date="2006-12" db="EMBL/GenBank/DDBJ databases">
        <authorList>
            <person name="Fouts D.E."/>
            <person name="Nelson K.E."/>
            <person name="Sebastian Y."/>
        </authorList>
    </citation>
    <scope>NUCLEOTIDE SEQUENCE [LARGE SCALE GENOMIC DNA]</scope>
    <source>
        <strain evidence="2">81-176</strain>
    </source>
</reference>
<protein>
    <recommendedName>
        <fullName evidence="3">Ferrochelatase</fullName>
    </recommendedName>
</protein>
<dbReference type="KEGG" id="cjj:CJJ81176_0854"/>
<dbReference type="eggNOG" id="COG0770">
    <property type="taxonomic scope" value="Bacteria"/>
</dbReference>
<name>A0A0H3PHG6_CAMJJ</name>
<dbReference type="EMBL" id="CP000538">
    <property type="protein sequence ID" value="EAQ72342.1"/>
    <property type="molecule type" value="Genomic_DNA"/>
</dbReference>
<evidence type="ECO:0000313" key="1">
    <source>
        <dbReference type="EMBL" id="EAQ72342.1"/>
    </source>
</evidence>
<dbReference type="AlphaFoldDB" id="A0A0H3PHG6"/>
<proteinExistence type="predicted"/>
<evidence type="ECO:0000313" key="2">
    <source>
        <dbReference type="Proteomes" id="UP000000646"/>
    </source>
</evidence>
<organism evidence="1 2">
    <name type="scientific">Campylobacter jejuni subsp. jejuni serotype O:23/36 (strain 81-176)</name>
    <dbReference type="NCBI Taxonomy" id="354242"/>
    <lineage>
        <taxon>Bacteria</taxon>
        <taxon>Pseudomonadati</taxon>
        <taxon>Campylobacterota</taxon>
        <taxon>Epsilonproteobacteria</taxon>
        <taxon>Campylobacterales</taxon>
        <taxon>Campylobacteraceae</taxon>
        <taxon>Campylobacter</taxon>
    </lineage>
</organism>
<evidence type="ECO:0008006" key="3">
    <source>
        <dbReference type="Google" id="ProtNLM"/>
    </source>
</evidence>